<dbReference type="InterPro" id="IPR030392">
    <property type="entry name" value="S74_ICA"/>
</dbReference>
<reference evidence="3 4" key="1">
    <citation type="submission" date="2020-10" db="EMBL/GenBank/DDBJ databases">
        <title>Connecting structure to function with the recovery of over 1000 high-quality activated sludge metagenome-assembled genomes encoding full-length rRNA genes using long-read sequencing.</title>
        <authorList>
            <person name="Singleton C.M."/>
            <person name="Petriglieri F."/>
            <person name="Kristensen J.M."/>
            <person name="Kirkegaard R.H."/>
            <person name="Michaelsen T.Y."/>
            <person name="Andersen M.H."/>
            <person name="Karst S.M."/>
            <person name="Dueholm M.S."/>
            <person name="Nielsen P.H."/>
            <person name="Albertsen M."/>
        </authorList>
    </citation>
    <scope>NUCLEOTIDE SEQUENCE [LARGE SCALE GENOMIC DNA]</scope>
    <source>
        <strain evidence="3">Ribe_18-Q3-R11-54_MAXAC.273</strain>
    </source>
</reference>
<dbReference type="Pfam" id="PF13884">
    <property type="entry name" value="Peptidase_S74"/>
    <property type="match status" value="1"/>
</dbReference>
<sequence length="581" mass="61403">MKIKLTIWLICWSSMAVMAQNVAINNSGNPPAASAILDISSNAKGILIPRMTTAQCSDINAPASGLLIYDTDKKTFMFYNGTNWLDIASGISNTGWKTDGNAGTTPGTNFIGTTDDTPLVFKTNNIQCAKFDHNIKNYYIGQSAGIQALSGTNNIGIGQTALKNNTGSFNIAIGNSAMYFNTSGHGNLGIGSNALANNQSADLNIAIGNESLSNNTTGSGNTALGVASLNYNSTGFNNVAMGNRALYWNTTKSNLVAVGDSALVENGRYATTPNHSTKNTAIGSKSLMTNTTGYSNTAVGYESLINNVSGRKNTALGTHALLNNVIGLNNTAIGDSSLYFMTSGSGNTAVGSRSLESNSTGYKNTALGYQADVFISNSIYATAIGAEASVNCSNCMTLGGTGAASAFVGINNATPTSDLDINQKSGSGGNTTRGIKLTNTANHFWRTYVDNGNYLRFEYDDQGAGHWAYISTTGDFVNGSDERIKKEITPISNALDKIQLLSPKSYLYTNQDEGSPAHYGFIAQEVETVYPEVVFTSEDGTKGIAYQEFAAITIKAIQEQQVLIENLQQQLNALRTSSGKE</sequence>
<protein>
    <submittedName>
        <fullName evidence="3">Tail fiber domain-containing protein</fullName>
    </submittedName>
</protein>
<dbReference type="EMBL" id="JADKGY010000001">
    <property type="protein sequence ID" value="MBK9982015.1"/>
    <property type="molecule type" value="Genomic_DNA"/>
</dbReference>
<accession>A0A9D7XNA4</accession>
<organism evidence="3 4">
    <name type="scientific">Candidatus Opimibacter skivensis</name>
    <dbReference type="NCBI Taxonomy" id="2982028"/>
    <lineage>
        <taxon>Bacteria</taxon>
        <taxon>Pseudomonadati</taxon>
        <taxon>Bacteroidota</taxon>
        <taxon>Saprospiria</taxon>
        <taxon>Saprospirales</taxon>
        <taxon>Saprospiraceae</taxon>
        <taxon>Candidatus Opimibacter</taxon>
    </lineage>
</organism>
<keyword evidence="1" id="KW-0732">Signal</keyword>
<name>A0A9D7XNA4_9BACT</name>
<feature type="domain" description="Peptidase S74" evidence="2">
    <location>
        <begin position="480"/>
        <end position="571"/>
    </location>
</feature>
<dbReference type="InterPro" id="IPR036388">
    <property type="entry name" value="WH-like_DNA-bd_sf"/>
</dbReference>
<dbReference type="Gene3D" id="2.150.10.10">
    <property type="entry name" value="Serralysin-like metalloprotease, C-terminal"/>
    <property type="match status" value="1"/>
</dbReference>
<dbReference type="Gene3D" id="1.10.10.10">
    <property type="entry name" value="Winged helix-like DNA-binding domain superfamily/Winged helix DNA-binding domain"/>
    <property type="match status" value="1"/>
</dbReference>
<evidence type="ECO:0000259" key="2">
    <source>
        <dbReference type="PROSITE" id="PS51688"/>
    </source>
</evidence>
<feature type="chain" id="PRO_5039425018" evidence="1">
    <location>
        <begin position="20"/>
        <end position="581"/>
    </location>
</feature>
<evidence type="ECO:0000313" key="3">
    <source>
        <dbReference type="EMBL" id="MBK9982015.1"/>
    </source>
</evidence>
<dbReference type="PROSITE" id="PS51688">
    <property type="entry name" value="ICA"/>
    <property type="match status" value="1"/>
</dbReference>
<feature type="signal peptide" evidence="1">
    <location>
        <begin position="1"/>
        <end position="19"/>
    </location>
</feature>
<evidence type="ECO:0000256" key="1">
    <source>
        <dbReference type="SAM" id="SignalP"/>
    </source>
</evidence>
<dbReference type="Proteomes" id="UP000808337">
    <property type="component" value="Unassembled WGS sequence"/>
</dbReference>
<proteinExistence type="predicted"/>
<dbReference type="InterPro" id="IPR011049">
    <property type="entry name" value="Serralysin-like_metalloprot_C"/>
</dbReference>
<gene>
    <name evidence="3" type="ORF">IPP15_06235</name>
</gene>
<comment type="caution">
    <text evidence="3">The sequence shown here is derived from an EMBL/GenBank/DDBJ whole genome shotgun (WGS) entry which is preliminary data.</text>
</comment>
<dbReference type="AlphaFoldDB" id="A0A9D7XNA4"/>
<evidence type="ECO:0000313" key="4">
    <source>
        <dbReference type="Proteomes" id="UP000808337"/>
    </source>
</evidence>